<organism evidence="1 2">
    <name type="scientific">Coemansia nantahalensis</name>
    <dbReference type="NCBI Taxonomy" id="2789366"/>
    <lineage>
        <taxon>Eukaryota</taxon>
        <taxon>Fungi</taxon>
        <taxon>Fungi incertae sedis</taxon>
        <taxon>Zoopagomycota</taxon>
        <taxon>Kickxellomycotina</taxon>
        <taxon>Kickxellomycetes</taxon>
        <taxon>Kickxellales</taxon>
        <taxon>Kickxellaceae</taxon>
        <taxon>Coemansia</taxon>
    </lineage>
</organism>
<dbReference type="EMBL" id="JANBUJ010002672">
    <property type="protein sequence ID" value="KAJ2763660.1"/>
    <property type="molecule type" value="Genomic_DNA"/>
</dbReference>
<evidence type="ECO:0000313" key="1">
    <source>
        <dbReference type="EMBL" id="KAJ2763660.1"/>
    </source>
</evidence>
<protein>
    <submittedName>
        <fullName evidence="1">Uncharacterized protein</fullName>
    </submittedName>
</protein>
<sequence>TIYLALLLKRDVAHDDLAACQQSTLWTRRSIDVDITAFLHSQDVARISRGAEWQAQDGDSLQDKFADLMHESFTPLPHADDPSQDRFYYCRSTPDLRSELEICLQLALNPLFINLQCSVEVLDCDQSHQRRLNMPIHALPLSLEKLCEQTGIPWRPPTDHFEPLTNVRVIVHINCLYLPDRSLARDAGDRNSSAAAAAAAAAQGGSDQGTALATESGKEQSASRSAQLFQKTMSLSSLVTNEFDPMSGGTAAAKSPNSLPSAVIAKRHTAAQLATLKGLPDDQLELVRHCHRRFVRFVAQETVYALRDIRPVTVPLLNQVWHTIATTVDDEVKADKFEFSHSRLDLTFLTPTPDEAKRQHAVKLVIAELLKQGAAHPSHPLGRVREMGGIVYMQDARSRTARQEADARIRARALSDAHDEPASGAPVGGPRKHPATVAELSDAMPSWFLIKPTATLDGVRVLTHNYSAVTNEAVDDVLAATRQTLMVALRAANTRLLLEEMAETQLFPELLELPDEAPVATKKSGQDPRGEHAVDARL</sequence>
<feature type="non-terminal residue" evidence="1">
    <location>
        <position position="538"/>
    </location>
</feature>
<keyword evidence="2" id="KW-1185">Reference proteome</keyword>
<gene>
    <name evidence="1" type="ORF">IWQ57_005495</name>
</gene>
<evidence type="ECO:0000313" key="2">
    <source>
        <dbReference type="Proteomes" id="UP001140234"/>
    </source>
</evidence>
<dbReference type="Proteomes" id="UP001140234">
    <property type="component" value="Unassembled WGS sequence"/>
</dbReference>
<reference evidence="1" key="1">
    <citation type="submission" date="2022-07" db="EMBL/GenBank/DDBJ databases">
        <title>Phylogenomic reconstructions and comparative analyses of Kickxellomycotina fungi.</title>
        <authorList>
            <person name="Reynolds N.K."/>
            <person name="Stajich J.E."/>
            <person name="Barry K."/>
            <person name="Grigoriev I.V."/>
            <person name="Crous P."/>
            <person name="Smith M.E."/>
        </authorList>
    </citation>
    <scope>NUCLEOTIDE SEQUENCE</scope>
    <source>
        <strain evidence="1">CBS 109366</strain>
    </source>
</reference>
<proteinExistence type="predicted"/>
<name>A0ACC1JMK3_9FUNG</name>
<feature type="non-terminal residue" evidence="1">
    <location>
        <position position="1"/>
    </location>
</feature>
<comment type="caution">
    <text evidence="1">The sequence shown here is derived from an EMBL/GenBank/DDBJ whole genome shotgun (WGS) entry which is preliminary data.</text>
</comment>
<accession>A0ACC1JMK3</accession>